<dbReference type="InterPro" id="IPR001394">
    <property type="entry name" value="Peptidase_C19_UCH"/>
</dbReference>
<feature type="compositionally biased region" description="Basic residues" evidence="1">
    <location>
        <begin position="469"/>
        <end position="486"/>
    </location>
</feature>
<evidence type="ECO:0000259" key="2">
    <source>
        <dbReference type="PROSITE" id="PS50235"/>
    </source>
</evidence>
<evidence type="ECO:0000256" key="1">
    <source>
        <dbReference type="SAM" id="MobiDB-lite"/>
    </source>
</evidence>
<dbReference type="EMBL" id="JALJOQ010000065">
    <property type="protein sequence ID" value="KAK9802902.1"/>
    <property type="molecule type" value="Genomic_DNA"/>
</dbReference>
<proteinExistence type="predicted"/>
<feature type="compositionally biased region" description="Basic and acidic residues" evidence="1">
    <location>
        <begin position="339"/>
        <end position="353"/>
    </location>
</feature>
<dbReference type="CDD" id="cd02257">
    <property type="entry name" value="Peptidase_C19"/>
    <property type="match status" value="1"/>
</dbReference>
<feature type="compositionally biased region" description="Low complexity" evidence="1">
    <location>
        <begin position="532"/>
        <end position="547"/>
    </location>
</feature>
<sequence>MAAQAPAGLKNAGNTWRLTKGRQEDAGDFLGLLLEELRKDPVVQLHLQRDALQGEELQICISIQIKVEQHLNLSPATAEGEAAQATYRLLTIVQHHGPSLKEGHYTSLHLEGGQWWKMDDDKPAAPKSWNQVKELTETYICVYVRTDPPAPTAAQPGAQQQPMDDHVGNAAAVKGAGAGKRERVDTPRGAGPNPLSLARPDPPRVTPSKPSAAKKGRSPPEAAGTQVDESAGVPAAAVKAAPTHASAAAAAAAAAVPRQALPAANVGQPATASFRPAPAGRQTYAAAAAAALPVYRRRLSSKPIRDTTAPAPRQPGDTGAAAAPGRHFGRLGHAQPPPDYRHTNVFDLLRGEPESPPTGDAPPGPSSGEKRTRPQTPRALGEEPTPADAADGKGAPPSPSRAPKAKKGHIPDTAEPPPVAERGRGRTRGGSRGRGRARNPPRRGRSASRAALDPKPTIAGTGVAAAGRGRGRGKAGRGRSASRGRGKTPVPGRGRRHHSSNTEGQGGSGREAHAAKRSPSRAPSSSEDDLDNTANPEAAAAPTTATTSGKDGPSARRSTRQRQPVQPPAGMVPSSTLSPGPSDSAPDDESSSPAPSDQDGSHGDESSDAEGCINDDSEEEGEAPDSSQEDELSDHGLPQDERVAASQAPARCQAMPNQGTAQRTSAAQPPRAQVSQASLAAQQARKANKEADIQKDVNRFIACMRAGKKWRGPRPSKDCNPEAWWGGQNQCKGKRKQHVSTKQRRRCQEAAIAKSGIPLPLNMVDRPWRDLSNRYKMTPPQYEAHKAKEKARRNKNLEKRFERPHWTCGKCGQTKPAGQISHVDANGDDHTCTKCRNEISKAKAAQVGEKQLRLDALQRRPTCARCGASPKDVPFSFDASRGNFYHLCRRCHKIKEQSDVGTVAKRLRANHKRRGVHCAECAHVIEELIQENCHYCDTDTQAGTFLNHVDRVCSDHGEKYCACGDPSNMVTACSGCNYIKGAQPAPQFVHQCGAVDAAPGPPPDPKEDTSRAAVQITYRVNPKLPYREKANLAACCQPDNIGMRAGGQGKYRAHCSRVWDNCLAKGRSAGQAEG</sequence>
<organism evidence="3 4">
    <name type="scientific">Symbiochloris irregularis</name>
    <dbReference type="NCBI Taxonomy" id="706552"/>
    <lineage>
        <taxon>Eukaryota</taxon>
        <taxon>Viridiplantae</taxon>
        <taxon>Chlorophyta</taxon>
        <taxon>core chlorophytes</taxon>
        <taxon>Trebouxiophyceae</taxon>
        <taxon>Trebouxiales</taxon>
        <taxon>Trebouxiaceae</taxon>
        <taxon>Symbiochloris</taxon>
    </lineage>
</organism>
<name>A0AAW1P3L3_9CHLO</name>
<comment type="caution">
    <text evidence="3">The sequence shown here is derived from an EMBL/GenBank/DDBJ whole genome shotgun (WGS) entry which is preliminary data.</text>
</comment>
<dbReference type="SUPFAM" id="SSF54001">
    <property type="entry name" value="Cysteine proteinases"/>
    <property type="match status" value="1"/>
</dbReference>
<dbReference type="GO" id="GO:0004843">
    <property type="term" value="F:cysteine-type deubiquitinase activity"/>
    <property type="evidence" value="ECO:0007669"/>
    <property type="project" value="InterPro"/>
</dbReference>
<reference evidence="3 4" key="1">
    <citation type="journal article" date="2024" name="Nat. Commun.">
        <title>Phylogenomics reveals the evolutionary origins of lichenization in chlorophyte algae.</title>
        <authorList>
            <person name="Puginier C."/>
            <person name="Libourel C."/>
            <person name="Otte J."/>
            <person name="Skaloud P."/>
            <person name="Haon M."/>
            <person name="Grisel S."/>
            <person name="Petersen M."/>
            <person name="Berrin J.G."/>
            <person name="Delaux P.M."/>
            <person name="Dal Grande F."/>
            <person name="Keller J."/>
        </authorList>
    </citation>
    <scope>NUCLEOTIDE SEQUENCE [LARGE SCALE GENOMIC DNA]</scope>
    <source>
        <strain evidence="3 4">SAG 2036</strain>
    </source>
</reference>
<dbReference type="PROSITE" id="PS50235">
    <property type="entry name" value="USP_3"/>
    <property type="match status" value="1"/>
</dbReference>
<feature type="compositionally biased region" description="Polar residues" evidence="1">
    <location>
        <begin position="655"/>
        <end position="667"/>
    </location>
</feature>
<dbReference type="Pfam" id="PF00443">
    <property type="entry name" value="UCH"/>
    <property type="match status" value="1"/>
</dbReference>
<dbReference type="InterPro" id="IPR038765">
    <property type="entry name" value="Papain-like_cys_pep_sf"/>
</dbReference>
<evidence type="ECO:0000313" key="4">
    <source>
        <dbReference type="Proteomes" id="UP001465755"/>
    </source>
</evidence>
<keyword evidence="4" id="KW-1185">Reference proteome</keyword>
<feature type="compositionally biased region" description="Low complexity" evidence="1">
    <location>
        <begin position="672"/>
        <end position="684"/>
    </location>
</feature>
<dbReference type="Proteomes" id="UP001465755">
    <property type="component" value="Unassembled WGS sequence"/>
</dbReference>
<feature type="compositionally biased region" description="Acidic residues" evidence="1">
    <location>
        <begin position="613"/>
        <end position="632"/>
    </location>
</feature>
<evidence type="ECO:0000313" key="3">
    <source>
        <dbReference type="EMBL" id="KAK9802902.1"/>
    </source>
</evidence>
<dbReference type="AlphaFoldDB" id="A0AAW1P3L3"/>
<feature type="compositionally biased region" description="Low complexity" evidence="1">
    <location>
        <begin position="386"/>
        <end position="395"/>
    </location>
</feature>
<dbReference type="GO" id="GO:0016579">
    <property type="term" value="P:protein deubiquitination"/>
    <property type="evidence" value="ECO:0007669"/>
    <property type="project" value="InterPro"/>
</dbReference>
<feature type="compositionally biased region" description="Basic and acidic residues" evidence="1">
    <location>
        <begin position="633"/>
        <end position="643"/>
    </location>
</feature>
<protein>
    <recommendedName>
        <fullName evidence="2">USP domain-containing protein</fullName>
    </recommendedName>
</protein>
<feature type="region of interest" description="Disordered" evidence="1">
    <location>
        <begin position="299"/>
        <end position="692"/>
    </location>
</feature>
<gene>
    <name evidence="3" type="ORF">WJX73_003794</name>
</gene>
<feature type="compositionally biased region" description="Basic residues" evidence="1">
    <location>
        <begin position="425"/>
        <end position="446"/>
    </location>
</feature>
<feature type="domain" description="USP" evidence="2">
    <location>
        <begin position="1"/>
        <end position="146"/>
    </location>
</feature>
<feature type="compositionally biased region" description="Pro residues" evidence="1">
    <location>
        <begin position="354"/>
        <end position="365"/>
    </location>
</feature>
<feature type="region of interest" description="Disordered" evidence="1">
    <location>
        <begin position="174"/>
        <end position="230"/>
    </location>
</feature>
<dbReference type="InterPro" id="IPR028889">
    <property type="entry name" value="USP"/>
</dbReference>
<accession>A0AAW1P3L3</accession>
<dbReference type="Gene3D" id="3.90.70.10">
    <property type="entry name" value="Cysteine proteinases"/>
    <property type="match status" value="1"/>
</dbReference>